<dbReference type="Pfam" id="PF04122">
    <property type="entry name" value="CW_binding_2"/>
    <property type="match status" value="3"/>
</dbReference>
<sequence>MIALVASFVPAVASAQGLFATADVAVDMRRSYDDDLLVDVANRGPSEVRATAEISLDRDLMAVDLPARCAAHGPRVVRCSTPLLRPGSSTTFPLEVVQTDRGAQQVSVVVTSTATDPLAANDRDTLSIETLPTPNIGTDTADTAVVVSRMRFRGAAAQVPHVVLARGDDFADALVGTALTGDAPLLFTGRDGLDARTAAEIDRVLPQGGTVLVLGGPGAIGDPVLASLRAAGHEPVRLAGASRIETALAVADRLVDIGADPSTVVVARAFGEGAAAWADAIAFGAFAGETATPILLTDPTSGSVEVAEWMAARGTTRTLVAGGVGAVEDGALAGLPGIERVAGVDRAGTAVAASQLLPARRTSRGAAFHLVNGYLDSSWAHGLLAAGLAVDEGAPVLFVNSTDAPDATRTALSSCRDAPVAVAVVGGPDEVAPSLRIELDQLDASAC</sequence>
<dbReference type="PANTHER" id="PTHR30032:SF8">
    <property type="entry name" value="GERMINATION-SPECIFIC N-ACETYLMURAMOYL-L-ALANINE AMIDASE"/>
    <property type="match status" value="1"/>
</dbReference>
<feature type="chain" id="PRO_5039716228" description="Cell wall binding repeat 2" evidence="1">
    <location>
        <begin position="16"/>
        <end position="447"/>
    </location>
</feature>
<name>A0A346Y2W4_9ACTN</name>
<evidence type="ECO:0000313" key="3">
    <source>
        <dbReference type="Proteomes" id="UP000264006"/>
    </source>
</evidence>
<organism evidence="2 3">
    <name type="scientific">Euzebya pacifica</name>
    <dbReference type="NCBI Taxonomy" id="1608957"/>
    <lineage>
        <taxon>Bacteria</taxon>
        <taxon>Bacillati</taxon>
        <taxon>Actinomycetota</taxon>
        <taxon>Nitriliruptoria</taxon>
        <taxon>Euzebyales</taxon>
    </lineage>
</organism>
<dbReference type="AlphaFoldDB" id="A0A346Y2W4"/>
<dbReference type="Proteomes" id="UP000264006">
    <property type="component" value="Chromosome"/>
</dbReference>
<dbReference type="EMBL" id="CP031165">
    <property type="protein sequence ID" value="AXV08811.1"/>
    <property type="molecule type" value="Genomic_DNA"/>
</dbReference>
<dbReference type="PANTHER" id="PTHR30032">
    <property type="entry name" value="N-ACETYLMURAMOYL-L-ALANINE AMIDASE-RELATED"/>
    <property type="match status" value="1"/>
</dbReference>
<keyword evidence="1" id="KW-0732">Signal</keyword>
<evidence type="ECO:0008006" key="4">
    <source>
        <dbReference type="Google" id="ProtNLM"/>
    </source>
</evidence>
<evidence type="ECO:0000313" key="2">
    <source>
        <dbReference type="EMBL" id="AXV08811.1"/>
    </source>
</evidence>
<proteinExistence type="predicted"/>
<feature type="signal peptide" evidence="1">
    <location>
        <begin position="1"/>
        <end position="15"/>
    </location>
</feature>
<dbReference type="InterPro" id="IPR007253">
    <property type="entry name" value="Cell_wall-bd_2"/>
</dbReference>
<gene>
    <name evidence="2" type="ORF">DVS28_a4144</name>
</gene>
<dbReference type="RefSeq" id="WP_164710823.1">
    <property type="nucleotide sequence ID" value="NZ_CP031165.1"/>
</dbReference>
<dbReference type="KEGG" id="euz:DVS28_a4144"/>
<accession>A0A346Y2W4</accession>
<keyword evidence="3" id="KW-1185">Reference proteome</keyword>
<reference evidence="2 3" key="1">
    <citation type="submission" date="2018-09" db="EMBL/GenBank/DDBJ databases">
        <title>Complete genome sequence of Euzebya sp. DY32-46 isolated from seawater of Pacific Ocean.</title>
        <authorList>
            <person name="Xu L."/>
            <person name="Wu Y.-H."/>
            <person name="Xu X.-W."/>
        </authorList>
    </citation>
    <scope>NUCLEOTIDE SEQUENCE [LARGE SCALE GENOMIC DNA]</scope>
    <source>
        <strain evidence="2 3">DY32-46</strain>
    </source>
</reference>
<evidence type="ECO:0000256" key="1">
    <source>
        <dbReference type="SAM" id="SignalP"/>
    </source>
</evidence>
<protein>
    <recommendedName>
        <fullName evidence="4">Cell wall binding repeat 2</fullName>
    </recommendedName>
</protein>
<dbReference type="InterPro" id="IPR051922">
    <property type="entry name" value="Bact_Sporulation_Assoc"/>
</dbReference>